<feature type="transmembrane region" description="Helical" evidence="7">
    <location>
        <begin position="6"/>
        <end position="25"/>
    </location>
</feature>
<dbReference type="STRING" id="192814.GCA_900166575_00547"/>
<sequence length="150" mass="17156">MEFAFNFFIYMLLLFPIVSIIHEFGHASFAKLYSQDIQEVSIGMGNVIFQKGVFRIRSAYFAFGWVKLNHSNGKKMTKAQTCLYLLGGIISNLLIAILLDILTGYEFFTFRNYMDSFIFLSYLQVIINLIPLTATHGESDGKKVLQELQS</sequence>
<dbReference type="AlphaFoldDB" id="A0A4Z0H1D8"/>
<feature type="transmembrane region" description="Helical" evidence="7">
    <location>
        <begin position="83"/>
        <end position="105"/>
    </location>
</feature>
<dbReference type="Pfam" id="PF02163">
    <property type="entry name" value="Peptidase_M50"/>
    <property type="match status" value="1"/>
</dbReference>
<evidence type="ECO:0000256" key="5">
    <source>
        <dbReference type="ARBA" id="ARBA00022989"/>
    </source>
</evidence>
<comment type="subcellular location">
    <subcellularLocation>
        <location evidence="2">Membrane</location>
        <topology evidence="2">Multi-pass membrane protein</topology>
    </subcellularLocation>
</comment>
<keyword evidence="10" id="KW-1185">Reference proteome</keyword>
<protein>
    <recommendedName>
        <fullName evidence="8">Peptidase M50 domain-containing protein</fullName>
    </recommendedName>
</protein>
<keyword evidence="5 7" id="KW-1133">Transmembrane helix</keyword>
<evidence type="ECO:0000256" key="1">
    <source>
        <dbReference type="ARBA" id="ARBA00001947"/>
    </source>
</evidence>
<evidence type="ECO:0000313" key="9">
    <source>
        <dbReference type="EMBL" id="TGB03667.1"/>
    </source>
</evidence>
<evidence type="ECO:0000259" key="8">
    <source>
        <dbReference type="Pfam" id="PF02163"/>
    </source>
</evidence>
<dbReference type="GO" id="GO:0016020">
    <property type="term" value="C:membrane"/>
    <property type="evidence" value="ECO:0007669"/>
    <property type="project" value="UniProtKB-SubCell"/>
</dbReference>
<accession>A0A4Z0H1D8</accession>
<evidence type="ECO:0000256" key="4">
    <source>
        <dbReference type="ARBA" id="ARBA00022692"/>
    </source>
</evidence>
<comment type="cofactor">
    <cofactor evidence="1">
        <name>Zn(2+)</name>
        <dbReference type="ChEBI" id="CHEBI:29105"/>
    </cofactor>
</comment>
<organism evidence="9 10">
    <name type="scientific">Halobacillus salinus</name>
    <dbReference type="NCBI Taxonomy" id="192814"/>
    <lineage>
        <taxon>Bacteria</taxon>
        <taxon>Bacillati</taxon>
        <taxon>Bacillota</taxon>
        <taxon>Bacilli</taxon>
        <taxon>Bacillales</taxon>
        <taxon>Bacillaceae</taxon>
        <taxon>Halobacillus</taxon>
    </lineage>
</organism>
<comment type="caution">
    <text evidence="9">The sequence shown here is derived from an EMBL/GenBank/DDBJ whole genome shotgun (WGS) entry which is preliminary data.</text>
</comment>
<evidence type="ECO:0000313" key="10">
    <source>
        <dbReference type="Proteomes" id="UP000297982"/>
    </source>
</evidence>
<evidence type="ECO:0000256" key="6">
    <source>
        <dbReference type="ARBA" id="ARBA00023136"/>
    </source>
</evidence>
<feature type="domain" description="Peptidase M50" evidence="8">
    <location>
        <begin position="11"/>
        <end position="102"/>
    </location>
</feature>
<keyword evidence="4 7" id="KW-0812">Transmembrane</keyword>
<dbReference type="EMBL" id="SRJC01000001">
    <property type="protein sequence ID" value="TGB03667.1"/>
    <property type="molecule type" value="Genomic_DNA"/>
</dbReference>
<keyword evidence="6 7" id="KW-0472">Membrane</keyword>
<evidence type="ECO:0000256" key="3">
    <source>
        <dbReference type="ARBA" id="ARBA00007931"/>
    </source>
</evidence>
<dbReference type="Proteomes" id="UP000297982">
    <property type="component" value="Unassembled WGS sequence"/>
</dbReference>
<comment type="similarity">
    <text evidence="3">Belongs to the peptidase M50B family.</text>
</comment>
<dbReference type="RefSeq" id="WP_135326389.1">
    <property type="nucleotide sequence ID" value="NZ_SRJC01000001.1"/>
</dbReference>
<name>A0A4Z0H1D8_9BACI</name>
<reference evidence="9 10" key="1">
    <citation type="journal article" date="2003" name="Int. J. Syst. Evol. Microbiol.">
        <title>Halobacillus salinus sp. nov., isolated from a salt lake on the coast of the East Sea in Korea.</title>
        <authorList>
            <person name="Yoon J.H."/>
            <person name="Kang K.H."/>
            <person name="Park Y.H."/>
        </authorList>
    </citation>
    <scope>NUCLEOTIDE SEQUENCE [LARGE SCALE GENOMIC DNA]</scope>
    <source>
        <strain evidence="9 10">HSL-3</strain>
    </source>
</reference>
<evidence type="ECO:0000256" key="7">
    <source>
        <dbReference type="SAM" id="Phobius"/>
    </source>
</evidence>
<evidence type="ECO:0000256" key="2">
    <source>
        <dbReference type="ARBA" id="ARBA00004141"/>
    </source>
</evidence>
<dbReference type="GO" id="GO:0006508">
    <property type="term" value="P:proteolysis"/>
    <property type="evidence" value="ECO:0007669"/>
    <property type="project" value="InterPro"/>
</dbReference>
<dbReference type="InterPro" id="IPR008915">
    <property type="entry name" value="Peptidase_M50"/>
</dbReference>
<proteinExistence type="inferred from homology"/>
<gene>
    <name evidence="9" type="ORF">E4663_01290</name>
</gene>